<gene>
    <name evidence="11" type="ORF">SHD_2946</name>
</gene>
<evidence type="ECO:0000256" key="8">
    <source>
        <dbReference type="ARBA" id="ARBA00023004"/>
    </source>
</evidence>
<evidence type="ECO:0000256" key="7">
    <source>
        <dbReference type="ARBA" id="ARBA00022982"/>
    </source>
</evidence>
<comment type="subcellular location">
    <subcellularLocation>
        <location evidence="2">Periplasm</location>
    </subcellularLocation>
</comment>
<keyword evidence="3" id="KW-0813">Transport</keyword>
<evidence type="ECO:0000256" key="1">
    <source>
        <dbReference type="ARBA" id="ARBA00001926"/>
    </source>
</evidence>
<keyword evidence="5" id="KW-0479">Metal-binding</keyword>
<evidence type="ECO:0000256" key="5">
    <source>
        <dbReference type="ARBA" id="ARBA00022723"/>
    </source>
</evidence>
<keyword evidence="7" id="KW-0249">Electron transport</keyword>
<comment type="caution">
    <text evidence="11">The sequence shown here is derived from an EMBL/GenBank/DDBJ whole genome shotgun (WGS) entry which is preliminary data.</text>
</comment>
<dbReference type="Pfam" id="PF14537">
    <property type="entry name" value="Cytochrom_c3_2"/>
    <property type="match status" value="1"/>
</dbReference>
<dbReference type="SUPFAM" id="SSF48695">
    <property type="entry name" value="Multiheme cytochromes"/>
    <property type="match status" value="1"/>
</dbReference>
<evidence type="ECO:0000313" key="11">
    <source>
        <dbReference type="EMBL" id="ESE40496.1"/>
    </source>
</evidence>
<accession>A0ABP2Z1K9</accession>
<evidence type="ECO:0000256" key="9">
    <source>
        <dbReference type="SAM" id="SignalP"/>
    </source>
</evidence>
<dbReference type="InterPro" id="IPR012286">
    <property type="entry name" value="Tetrahaem_cytochrome"/>
</dbReference>
<reference evidence="11 12" key="1">
    <citation type="journal article" date="2013" name="Genome Announc.">
        <title>Draft Genome Sequence of Shewanella decolorationis S12, a Dye-Degrading Bacterium Isolated from a Wastewater Treatment Plant.</title>
        <authorList>
            <person name="Xu M."/>
            <person name="Fang Y."/>
            <person name="Liu J."/>
            <person name="Chen X."/>
            <person name="Sun G."/>
            <person name="Guo J."/>
            <person name="Hua Z."/>
            <person name="Tu Q."/>
            <person name="Wu L."/>
            <person name="Zhou J."/>
            <person name="Liu X."/>
        </authorList>
    </citation>
    <scope>NUCLEOTIDE SEQUENCE [LARGE SCALE GENOMIC DNA]</scope>
    <source>
        <strain evidence="11 12">S12</strain>
    </source>
</reference>
<sequence length="135" mass="14386">MEVTPDKNFHCQSPLEDTIVSKKLLSALFGASLAALALSPTAFAADQKLSDFHAESGGCESCHKDGTPSADGAYEFEQCQSCHGKLSEMDAVHKPHDGNLVCADCHAVHDMNVGQKPTCESCHDDGRTPATILKK</sequence>
<feature type="signal peptide" evidence="9">
    <location>
        <begin position="1"/>
        <end position="44"/>
    </location>
</feature>
<feature type="domain" description="Tetrahaem cytochrome" evidence="10">
    <location>
        <begin position="52"/>
        <end position="124"/>
    </location>
</feature>
<organism evidence="11 12">
    <name type="scientific">Shewanella decolorationis S12</name>
    <dbReference type="NCBI Taxonomy" id="1353536"/>
    <lineage>
        <taxon>Bacteria</taxon>
        <taxon>Pseudomonadati</taxon>
        <taxon>Pseudomonadota</taxon>
        <taxon>Gammaproteobacteria</taxon>
        <taxon>Alteromonadales</taxon>
        <taxon>Shewanellaceae</taxon>
        <taxon>Shewanella</taxon>
    </lineage>
</organism>
<dbReference type="EMBL" id="AXZL01000071">
    <property type="protein sequence ID" value="ESE40496.1"/>
    <property type="molecule type" value="Genomic_DNA"/>
</dbReference>
<proteinExistence type="predicted"/>
<dbReference type="Gene3D" id="1.10.1130.10">
    <property type="entry name" value="Flavocytochrome C3, Chain A"/>
    <property type="match status" value="1"/>
</dbReference>
<keyword evidence="9" id="KW-0732">Signal</keyword>
<evidence type="ECO:0000256" key="3">
    <source>
        <dbReference type="ARBA" id="ARBA00022448"/>
    </source>
</evidence>
<keyword evidence="12" id="KW-1185">Reference proteome</keyword>
<evidence type="ECO:0000256" key="2">
    <source>
        <dbReference type="ARBA" id="ARBA00004418"/>
    </source>
</evidence>
<feature type="chain" id="PRO_5045116456" evidence="9">
    <location>
        <begin position="45"/>
        <end position="135"/>
    </location>
</feature>
<evidence type="ECO:0000259" key="10">
    <source>
        <dbReference type="Pfam" id="PF14537"/>
    </source>
</evidence>
<keyword evidence="8" id="KW-0408">Iron</keyword>
<name>A0ABP2Z1K9_9GAMM</name>
<keyword evidence="6" id="KW-0574">Periplasm</keyword>
<evidence type="ECO:0000313" key="12">
    <source>
        <dbReference type="Proteomes" id="UP000017548"/>
    </source>
</evidence>
<dbReference type="Proteomes" id="UP000017548">
    <property type="component" value="Unassembled WGS sequence"/>
</dbReference>
<evidence type="ECO:0000256" key="4">
    <source>
        <dbReference type="ARBA" id="ARBA00022617"/>
    </source>
</evidence>
<dbReference type="InterPro" id="IPR036280">
    <property type="entry name" value="Multihaem_cyt_sf"/>
</dbReference>
<dbReference type="NCBIfam" id="NF047727">
    <property type="entry name" value="4hemeCytCCctA"/>
    <property type="match status" value="1"/>
</dbReference>
<keyword evidence="4" id="KW-0349">Heme</keyword>
<comment type="cofactor">
    <cofactor evidence="1">
        <name>heme c</name>
        <dbReference type="ChEBI" id="CHEBI:61717"/>
    </cofactor>
</comment>
<evidence type="ECO:0000256" key="6">
    <source>
        <dbReference type="ARBA" id="ARBA00022764"/>
    </source>
</evidence>
<protein>
    <submittedName>
        <fullName evidence="11">Cytochrome c3</fullName>
    </submittedName>
</protein>